<evidence type="ECO:0000256" key="1">
    <source>
        <dbReference type="SAM" id="MobiDB-lite"/>
    </source>
</evidence>
<protein>
    <submittedName>
        <fullName evidence="2">Uncharacterized protein</fullName>
    </submittedName>
</protein>
<feature type="region of interest" description="Disordered" evidence="1">
    <location>
        <begin position="61"/>
        <end position="83"/>
    </location>
</feature>
<dbReference type="Proteomes" id="UP001152320">
    <property type="component" value="Chromosome 12"/>
</dbReference>
<proteinExistence type="predicted"/>
<dbReference type="AlphaFoldDB" id="A0A9Q1BSI5"/>
<evidence type="ECO:0000313" key="3">
    <source>
        <dbReference type="Proteomes" id="UP001152320"/>
    </source>
</evidence>
<accession>A0A9Q1BSI5</accession>
<reference evidence="2" key="1">
    <citation type="submission" date="2021-10" db="EMBL/GenBank/DDBJ databases">
        <title>Tropical sea cucumber genome reveals ecological adaptation and Cuvierian tubules defense mechanism.</title>
        <authorList>
            <person name="Chen T."/>
        </authorList>
    </citation>
    <scope>NUCLEOTIDE SEQUENCE</scope>
    <source>
        <strain evidence="2">Nanhai2018</strain>
        <tissue evidence="2">Muscle</tissue>
    </source>
</reference>
<feature type="compositionally biased region" description="Basic and acidic residues" evidence="1">
    <location>
        <begin position="61"/>
        <end position="73"/>
    </location>
</feature>
<comment type="caution">
    <text evidence="2">The sequence shown here is derived from an EMBL/GenBank/DDBJ whole genome shotgun (WGS) entry which is preliminary data.</text>
</comment>
<feature type="compositionally biased region" description="Basic residues" evidence="1">
    <location>
        <begin position="74"/>
        <end position="83"/>
    </location>
</feature>
<keyword evidence="3" id="KW-1185">Reference proteome</keyword>
<dbReference type="EMBL" id="JAIZAY010000012">
    <property type="protein sequence ID" value="KAJ8031759.1"/>
    <property type="molecule type" value="Genomic_DNA"/>
</dbReference>
<organism evidence="2 3">
    <name type="scientific">Holothuria leucospilota</name>
    <name type="common">Black long sea cucumber</name>
    <name type="synonym">Mertensiothuria leucospilota</name>
    <dbReference type="NCBI Taxonomy" id="206669"/>
    <lineage>
        <taxon>Eukaryota</taxon>
        <taxon>Metazoa</taxon>
        <taxon>Echinodermata</taxon>
        <taxon>Eleutherozoa</taxon>
        <taxon>Echinozoa</taxon>
        <taxon>Holothuroidea</taxon>
        <taxon>Aspidochirotacea</taxon>
        <taxon>Aspidochirotida</taxon>
        <taxon>Holothuriidae</taxon>
        <taxon>Holothuria</taxon>
    </lineage>
</organism>
<dbReference type="PROSITE" id="PS51257">
    <property type="entry name" value="PROKAR_LIPOPROTEIN"/>
    <property type="match status" value="1"/>
</dbReference>
<evidence type="ECO:0000313" key="2">
    <source>
        <dbReference type="EMBL" id="KAJ8031759.1"/>
    </source>
</evidence>
<gene>
    <name evidence="2" type="ORF">HOLleu_25065</name>
</gene>
<sequence>MKKSVTLPSGYFTLGASPTPGHFWIGCGRDNMLNARDTIIAEKRRCLYLAAALAIVEEQQKRLEEAEEQEKATPPRKKTQRKV</sequence>
<name>A0A9Q1BSI5_HOLLE</name>